<evidence type="ECO:0000256" key="1">
    <source>
        <dbReference type="SAM" id="Phobius"/>
    </source>
</evidence>
<dbReference type="InterPro" id="IPR013783">
    <property type="entry name" value="Ig-like_fold"/>
</dbReference>
<feature type="transmembrane region" description="Helical" evidence="1">
    <location>
        <begin position="7"/>
        <end position="25"/>
    </location>
</feature>
<feature type="domain" description="Fibronectin type-III" evidence="2">
    <location>
        <begin position="57"/>
        <end position="154"/>
    </location>
</feature>
<dbReference type="EMBL" id="MHTI01000005">
    <property type="protein sequence ID" value="OHA60468.1"/>
    <property type="molecule type" value="Genomic_DNA"/>
</dbReference>
<organism evidence="3 4">
    <name type="scientific">Candidatus Vogelbacteria bacterium RIFOXYD1_FULL_42_15</name>
    <dbReference type="NCBI Taxonomy" id="1802437"/>
    <lineage>
        <taxon>Bacteria</taxon>
        <taxon>Candidatus Vogeliibacteriota</taxon>
    </lineage>
</organism>
<sequence length="363" mass="38177">MNKNTSIVIGIIVVAVVVLIGWGMVNNNPSLPVTDNPVVVTDQTSDQTLPITSQSGVPVAVTSQKVIPTGTTVVLTGSAVPNGALTSYWFEYGPSPSLGRKTNSQIIGSGFVSIPTPIYLVGLAKNTTYYFQLKAQNRFGTVAGQSYAFQTTAGLSPIVGGVPKVVTSSASNVSTVNARLNGKVTPNQAPTQYWFEYGQTTDLGRTTAFVSVGDGSAVVLASASLTGLNPATTYYFRLNAQNQFGTVNGDLTNFKTISQPILKAPSVSTRNVSALSTSTATVHGLVNPNGATTKYWFEYSDNSLSDTASLKTTSQISAGSGSNTTSVQVDLRSLVSKNTYYYRLVAQNSTGLVRGETASFKTK</sequence>
<evidence type="ECO:0000313" key="4">
    <source>
        <dbReference type="Proteomes" id="UP000178481"/>
    </source>
</evidence>
<keyword evidence="1" id="KW-0472">Membrane</keyword>
<evidence type="ECO:0000259" key="2">
    <source>
        <dbReference type="PROSITE" id="PS50853"/>
    </source>
</evidence>
<proteinExistence type="predicted"/>
<dbReference type="SUPFAM" id="SSF49265">
    <property type="entry name" value="Fibronectin type III"/>
    <property type="match status" value="1"/>
</dbReference>
<dbReference type="InterPro" id="IPR036116">
    <property type="entry name" value="FN3_sf"/>
</dbReference>
<reference evidence="3 4" key="1">
    <citation type="journal article" date="2016" name="Nat. Commun.">
        <title>Thousands of microbial genomes shed light on interconnected biogeochemical processes in an aquifer system.</title>
        <authorList>
            <person name="Anantharaman K."/>
            <person name="Brown C.T."/>
            <person name="Hug L.A."/>
            <person name="Sharon I."/>
            <person name="Castelle C.J."/>
            <person name="Probst A.J."/>
            <person name="Thomas B.C."/>
            <person name="Singh A."/>
            <person name="Wilkins M.J."/>
            <person name="Karaoz U."/>
            <person name="Brodie E.L."/>
            <person name="Williams K.H."/>
            <person name="Hubbard S.S."/>
            <person name="Banfield J.F."/>
        </authorList>
    </citation>
    <scope>NUCLEOTIDE SEQUENCE [LARGE SCALE GENOMIC DNA]</scope>
</reference>
<keyword evidence="1" id="KW-1133">Transmembrane helix</keyword>
<dbReference type="Gene3D" id="2.60.40.10">
    <property type="entry name" value="Immunoglobulins"/>
    <property type="match status" value="2"/>
</dbReference>
<dbReference type="AlphaFoldDB" id="A0A1G2QJ39"/>
<gene>
    <name evidence="3" type="ORF">A2607_00165</name>
</gene>
<dbReference type="PROSITE" id="PS50853">
    <property type="entry name" value="FN3"/>
    <property type="match status" value="2"/>
</dbReference>
<keyword evidence="1" id="KW-0812">Transmembrane</keyword>
<dbReference type="InterPro" id="IPR003961">
    <property type="entry name" value="FN3_dom"/>
</dbReference>
<accession>A0A1G2QJ39</accession>
<name>A0A1G2QJ39_9BACT</name>
<evidence type="ECO:0000313" key="3">
    <source>
        <dbReference type="EMBL" id="OHA60468.1"/>
    </source>
</evidence>
<dbReference type="Proteomes" id="UP000178481">
    <property type="component" value="Unassembled WGS sequence"/>
</dbReference>
<comment type="caution">
    <text evidence="3">The sequence shown here is derived from an EMBL/GenBank/DDBJ whole genome shotgun (WGS) entry which is preliminary data.</text>
</comment>
<dbReference type="SMART" id="SM00060">
    <property type="entry name" value="FN3"/>
    <property type="match status" value="3"/>
</dbReference>
<protein>
    <recommendedName>
        <fullName evidence="2">Fibronectin type-III domain-containing protein</fullName>
    </recommendedName>
</protein>
<feature type="domain" description="Fibronectin type-III" evidence="2">
    <location>
        <begin position="162"/>
        <end position="264"/>
    </location>
</feature>